<accession>A0A8S1AVP3</accession>
<organism evidence="2 3">
    <name type="scientific">Arctia plantaginis</name>
    <name type="common">Wood tiger moth</name>
    <name type="synonym">Phalaena plantaginis</name>
    <dbReference type="NCBI Taxonomy" id="874455"/>
    <lineage>
        <taxon>Eukaryota</taxon>
        <taxon>Metazoa</taxon>
        <taxon>Ecdysozoa</taxon>
        <taxon>Arthropoda</taxon>
        <taxon>Hexapoda</taxon>
        <taxon>Insecta</taxon>
        <taxon>Pterygota</taxon>
        <taxon>Neoptera</taxon>
        <taxon>Endopterygota</taxon>
        <taxon>Lepidoptera</taxon>
        <taxon>Glossata</taxon>
        <taxon>Ditrysia</taxon>
        <taxon>Noctuoidea</taxon>
        <taxon>Erebidae</taxon>
        <taxon>Arctiinae</taxon>
        <taxon>Arctia</taxon>
    </lineage>
</organism>
<dbReference type="AlphaFoldDB" id="A0A8S1AVP3"/>
<dbReference type="Proteomes" id="UP000494256">
    <property type="component" value="Unassembled WGS sequence"/>
</dbReference>
<reference evidence="2 3" key="1">
    <citation type="submission" date="2020-04" db="EMBL/GenBank/DDBJ databases">
        <authorList>
            <person name="Wallbank WR R."/>
            <person name="Pardo Diaz C."/>
            <person name="Kozak K."/>
            <person name="Martin S."/>
            <person name="Jiggins C."/>
            <person name="Moest M."/>
            <person name="Warren A I."/>
            <person name="Byers J.R.P. K."/>
            <person name="Montejo-Kovacevich G."/>
            <person name="Yen C E."/>
        </authorList>
    </citation>
    <scope>NUCLEOTIDE SEQUENCE [LARGE SCALE GENOMIC DNA]</scope>
</reference>
<feature type="region of interest" description="Disordered" evidence="1">
    <location>
        <begin position="100"/>
        <end position="144"/>
    </location>
</feature>
<evidence type="ECO:0000313" key="3">
    <source>
        <dbReference type="Proteomes" id="UP000494256"/>
    </source>
</evidence>
<evidence type="ECO:0000256" key="1">
    <source>
        <dbReference type="SAM" id="MobiDB-lite"/>
    </source>
</evidence>
<evidence type="ECO:0000313" key="2">
    <source>
        <dbReference type="EMBL" id="CAB3252648.1"/>
    </source>
</evidence>
<comment type="caution">
    <text evidence="2">The sequence shown here is derived from an EMBL/GenBank/DDBJ whole genome shotgun (WGS) entry which is preliminary data.</text>
</comment>
<dbReference type="OrthoDB" id="330637at2759"/>
<protein>
    <submittedName>
        <fullName evidence="2">Uncharacterized protein</fullName>
    </submittedName>
</protein>
<name>A0A8S1AVP3_ARCPL</name>
<sequence length="460" mass="52460">MESSSEGASNTMEGDLTRLKLFHEIKNILKSDKHDIFAKVETFLSKSENSRFTLSDEEKSQICDTVNKMIQRWEDCSKRVEDRFLKKNYDWLQKNIELKKGSQKEKTNTEPRETQNDEKNSITGRRELSFSESSERSKRRKTEELRAKVSTEALLYSATSKLRSEGNIDFANVVRYISEGSPTKAARYRKSLESTNVPFTENEALLLYVELGLSQSKYQLLRNAHMEKKSRMFPAYKKIQKAKLQCYPATGMSFTENEAAVTLQSILNHTSDRIILLNMEVIKILSAKQLENLILIVKWGCDGSSGHNEYKHKLDDETDSDKHIFFTSLVPLQLLHIDTATIKSTVVWKNPRPSSPRYCRPIKIQCAKESVDLTKKTTDEVEDQIQNLDAFETTVDGTIVRVKKLPAKLMKSLSADTIDLLLSPSIDAEEVLESTDCSSASETETDVDADDLADNEKFFM</sequence>
<proteinExistence type="predicted"/>
<gene>
    <name evidence="2" type="ORF">APLA_LOCUS14085</name>
</gene>
<dbReference type="EMBL" id="CADEBD010000374">
    <property type="protein sequence ID" value="CAB3252648.1"/>
    <property type="molecule type" value="Genomic_DNA"/>
</dbReference>